<keyword evidence="8 10" id="KW-0472">Membrane</keyword>
<keyword evidence="4 10" id="KW-0812">Transmembrane</keyword>
<accession>A0A2C5XC73</accession>
<dbReference type="GO" id="GO:0000139">
    <property type="term" value="C:Golgi membrane"/>
    <property type="evidence" value="ECO:0007669"/>
    <property type="project" value="UniProtKB-SubCell"/>
</dbReference>
<reference evidence="11 12" key="2">
    <citation type="journal article" date="2013" name="IMA Fungus">
        <title>IMA Genome-F 1: Ceratocystis fimbriata: Draft nuclear genome sequence for the plant pathogen, Ceratocystis fimbriata.</title>
        <authorList>
            <person name="Wilken P.M."/>
            <person name="Steenkamp E.T."/>
            <person name="Wingfield M.J."/>
            <person name="de Beer Z.W."/>
            <person name="Wingfield B.D."/>
        </authorList>
    </citation>
    <scope>NUCLEOTIDE SEQUENCE [LARGE SCALE GENOMIC DNA]</scope>
    <source>
        <strain evidence="11 12">CBS 114723</strain>
    </source>
</reference>
<evidence type="ECO:0000256" key="2">
    <source>
        <dbReference type="ARBA" id="ARBA00008160"/>
    </source>
</evidence>
<evidence type="ECO:0000256" key="7">
    <source>
        <dbReference type="ARBA" id="ARBA00023034"/>
    </source>
</evidence>
<name>A0A2C5XC73_9PEZI</name>
<feature type="transmembrane region" description="Helical" evidence="10">
    <location>
        <begin position="122"/>
        <end position="141"/>
    </location>
</feature>
<evidence type="ECO:0000313" key="12">
    <source>
        <dbReference type="Proteomes" id="UP000222788"/>
    </source>
</evidence>
<dbReference type="PANTHER" id="PTHR12952:SF0">
    <property type="entry name" value="PROTEIN SYS1 HOMOLOG"/>
    <property type="match status" value="1"/>
</dbReference>
<keyword evidence="12" id="KW-1185">Reference proteome</keyword>
<feature type="transmembrane region" description="Helical" evidence="10">
    <location>
        <begin position="66"/>
        <end position="89"/>
    </location>
</feature>
<evidence type="ECO:0000256" key="8">
    <source>
        <dbReference type="ARBA" id="ARBA00023136"/>
    </source>
</evidence>
<dbReference type="GO" id="GO:0034067">
    <property type="term" value="P:protein localization to Golgi apparatus"/>
    <property type="evidence" value="ECO:0007669"/>
    <property type="project" value="TreeGrafter"/>
</dbReference>
<dbReference type="GO" id="GO:0005829">
    <property type="term" value="C:cytosol"/>
    <property type="evidence" value="ECO:0007669"/>
    <property type="project" value="GOC"/>
</dbReference>
<dbReference type="Pfam" id="PF09801">
    <property type="entry name" value="SYS1"/>
    <property type="match status" value="1"/>
</dbReference>
<comment type="caution">
    <text evidence="11">The sequence shown here is derived from an EMBL/GenBank/DDBJ whole genome shotgun (WGS) entry which is preliminary data.</text>
</comment>
<dbReference type="GO" id="GO:0005802">
    <property type="term" value="C:trans-Golgi network"/>
    <property type="evidence" value="ECO:0007669"/>
    <property type="project" value="TreeGrafter"/>
</dbReference>
<evidence type="ECO:0000256" key="1">
    <source>
        <dbReference type="ARBA" id="ARBA00004653"/>
    </source>
</evidence>
<evidence type="ECO:0000256" key="5">
    <source>
        <dbReference type="ARBA" id="ARBA00022927"/>
    </source>
</evidence>
<dbReference type="PANTHER" id="PTHR12952">
    <property type="entry name" value="SYS1"/>
    <property type="match status" value="1"/>
</dbReference>
<keyword evidence="5" id="KW-0653">Protein transport</keyword>
<comment type="subcellular location">
    <subcellularLocation>
        <location evidence="1">Golgi apparatus membrane</location>
        <topology evidence="1">Multi-pass membrane protein</topology>
    </subcellularLocation>
</comment>
<dbReference type="InterPro" id="IPR019185">
    <property type="entry name" value="Integral_membrane_SYS1-rel"/>
</dbReference>
<dbReference type="STRING" id="1035309.A0A2C5XC73"/>
<comment type="similarity">
    <text evidence="2">Belongs to the SYS1 family.</text>
</comment>
<dbReference type="GO" id="GO:0006895">
    <property type="term" value="P:Golgi to endosome transport"/>
    <property type="evidence" value="ECO:0007669"/>
    <property type="project" value="TreeGrafter"/>
</dbReference>
<evidence type="ECO:0000256" key="6">
    <source>
        <dbReference type="ARBA" id="ARBA00022989"/>
    </source>
</evidence>
<evidence type="ECO:0000256" key="4">
    <source>
        <dbReference type="ARBA" id="ARBA00022692"/>
    </source>
</evidence>
<keyword evidence="6 10" id="KW-1133">Transmembrane helix</keyword>
<keyword evidence="3" id="KW-0813">Transport</keyword>
<evidence type="ECO:0000256" key="3">
    <source>
        <dbReference type="ARBA" id="ARBA00022448"/>
    </source>
</evidence>
<evidence type="ECO:0000256" key="10">
    <source>
        <dbReference type="SAM" id="Phobius"/>
    </source>
</evidence>
<protein>
    <recommendedName>
        <fullName evidence="13">Protein SYS1</fullName>
    </recommendedName>
</protein>
<reference evidence="11 12" key="1">
    <citation type="journal article" date="2013" name="Fungal Biol.">
        <title>Analysis of microsatellite markers in the genome of the plant pathogen Ceratocystis fimbriata.</title>
        <authorList>
            <person name="Simpson M.C."/>
            <person name="Wilken P.M."/>
            <person name="Coetzee M.P."/>
            <person name="Wingfield M.J."/>
            <person name="Wingfield B.D."/>
        </authorList>
    </citation>
    <scope>NUCLEOTIDE SEQUENCE [LARGE SCALE GENOMIC DNA]</scope>
    <source>
        <strain evidence="11 12">CBS 114723</strain>
    </source>
</reference>
<gene>
    <name evidence="11" type="ORF">CFIMG_001253RA</name>
</gene>
<dbReference type="AlphaFoldDB" id="A0A2C5XC73"/>
<evidence type="ECO:0000313" key="11">
    <source>
        <dbReference type="EMBL" id="PHH54897.1"/>
    </source>
</evidence>
<dbReference type="EMBL" id="APWK03000018">
    <property type="protein sequence ID" value="PHH54897.1"/>
    <property type="molecule type" value="Genomic_DNA"/>
</dbReference>
<feature type="transmembrane region" description="Helical" evidence="10">
    <location>
        <begin position="96"/>
        <end position="116"/>
    </location>
</feature>
<dbReference type="OrthoDB" id="542931at2759"/>
<sequence>MARRRARRPGAISEFPPLRILTQLALLQALYYAVALVLTVFSSLVAGQPWKPALVFGWADVRGDVTTGWLLALLMVLDGGVVVGSAIVVLVGRSKLVPDFAISTQAIHLAVVYLFNGMPRNNMWWMATGCSAAVASFLGIIGSRSRELQPISFGGRSRNGNGAPPADEEAGEAGLPRLPARDGAGDYEMVAMTQR</sequence>
<evidence type="ECO:0008006" key="13">
    <source>
        <dbReference type="Google" id="ProtNLM"/>
    </source>
</evidence>
<feature type="transmembrane region" description="Helical" evidence="10">
    <location>
        <begin position="21"/>
        <end position="46"/>
    </location>
</feature>
<dbReference type="GO" id="GO:0043001">
    <property type="term" value="P:Golgi to plasma membrane protein transport"/>
    <property type="evidence" value="ECO:0007669"/>
    <property type="project" value="TreeGrafter"/>
</dbReference>
<evidence type="ECO:0000256" key="9">
    <source>
        <dbReference type="SAM" id="MobiDB-lite"/>
    </source>
</evidence>
<dbReference type="Proteomes" id="UP000222788">
    <property type="component" value="Unassembled WGS sequence"/>
</dbReference>
<organism evidence="11 12">
    <name type="scientific">Ceratocystis fimbriata CBS 114723</name>
    <dbReference type="NCBI Taxonomy" id="1035309"/>
    <lineage>
        <taxon>Eukaryota</taxon>
        <taxon>Fungi</taxon>
        <taxon>Dikarya</taxon>
        <taxon>Ascomycota</taxon>
        <taxon>Pezizomycotina</taxon>
        <taxon>Sordariomycetes</taxon>
        <taxon>Hypocreomycetidae</taxon>
        <taxon>Microascales</taxon>
        <taxon>Ceratocystidaceae</taxon>
        <taxon>Ceratocystis</taxon>
    </lineage>
</organism>
<keyword evidence="7" id="KW-0333">Golgi apparatus</keyword>
<feature type="region of interest" description="Disordered" evidence="9">
    <location>
        <begin position="152"/>
        <end position="186"/>
    </location>
</feature>
<proteinExistence type="inferred from homology"/>